<reference evidence="2" key="1">
    <citation type="submission" date="2020-11" db="EMBL/GenBank/DDBJ databases">
        <authorList>
            <person name="Koelle M."/>
            <person name="Horta M.A.C."/>
            <person name="Nowrousian M."/>
            <person name="Ohm R.A."/>
            <person name="Benz P."/>
            <person name="Pilgard A."/>
        </authorList>
    </citation>
    <scope>NUCLEOTIDE SEQUENCE</scope>
    <source>
        <strain evidence="2">FPRL280</strain>
    </source>
</reference>
<dbReference type="SUPFAM" id="SSF56300">
    <property type="entry name" value="Metallo-dependent phosphatases"/>
    <property type="match status" value="1"/>
</dbReference>
<dbReference type="InterPro" id="IPR004843">
    <property type="entry name" value="Calcineurin-like_PHP"/>
</dbReference>
<name>A0A8H7NUG7_9APHY</name>
<proteinExistence type="predicted"/>
<evidence type="ECO:0000259" key="1">
    <source>
        <dbReference type="Pfam" id="PF00149"/>
    </source>
</evidence>
<dbReference type="CDD" id="cd07383">
    <property type="entry name" value="MPP_Dcr2"/>
    <property type="match status" value="1"/>
</dbReference>
<dbReference type="AlphaFoldDB" id="A0A8H7NUG7"/>
<feature type="domain" description="Calcineurin-like phosphoesterase" evidence="1">
    <location>
        <begin position="71"/>
        <end position="334"/>
    </location>
</feature>
<reference evidence="2" key="2">
    <citation type="journal article" name="Front. Microbiol.">
        <title>Degradative Capacity of Two Strains of Rhodonia placenta: From Phenotype to Genotype.</title>
        <authorList>
            <person name="Kolle M."/>
            <person name="Horta M.A.C."/>
            <person name="Nowrousian M."/>
            <person name="Ohm R.A."/>
            <person name="Benz J.P."/>
            <person name="Pilgard A."/>
        </authorList>
    </citation>
    <scope>NUCLEOTIDE SEQUENCE</scope>
    <source>
        <strain evidence="2">FPRL280</strain>
    </source>
</reference>
<organism evidence="2 3">
    <name type="scientific">Rhodonia placenta</name>
    <dbReference type="NCBI Taxonomy" id="104341"/>
    <lineage>
        <taxon>Eukaryota</taxon>
        <taxon>Fungi</taxon>
        <taxon>Dikarya</taxon>
        <taxon>Basidiomycota</taxon>
        <taxon>Agaricomycotina</taxon>
        <taxon>Agaricomycetes</taxon>
        <taxon>Polyporales</taxon>
        <taxon>Adustoporiaceae</taxon>
        <taxon>Rhodonia</taxon>
    </lineage>
</organism>
<protein>
    <recommendedName>
        <fullName evidence="1">Calcineurin-like phosphoesterase domain-containing protein</fullName>
    </recommendedName>
</protein>
<sequence length="404" mass="44479">MSQSTMQQHPSGHGMPGYSRDMPYFTALFVICIYVAAALAAPTGSRQITLDDPLNPYPTKPRITFRGDGTFKITVFADLHYGENPWDAWGPEQDVNSTILMKLVLADEEPDYVVLNGDLITGENTFKQNSTRLIDEIVAPLNEVRIPFSSTHGNHDNEPNITHLEEIRREQLVAPLSYTRTVPPGIGGEEGPGTYWVPVYEHETDAAPALILWFFDSRGGYSPGKNSTPVPDWVDESVAGWIEQQTTLMDAAWGPADTTRGALAFVHIPPHAIQAMQPGLNSTRDPGLNADLLGQGSTQATTDPSNIGKDQPFYDALTKYVKNLHAVVSGHDHGDEWCVREPTKNIIFCFSKHSGYGGYSDAGWGHGIRNIVFSSPSPTDGLETWIRMEDGETHARVILDADYN</sequence>
<dbReference type="GO" id="GO:0005737">
    <property type="term" value="C:cytoplasm"/>
    <property type="evidence" value="ECO:0007669"/>
    <property type="project" value="TreeGrafter"/>
</dbReference>
<dbReference type="PANTHER" id="PTHR32440:SF11">
    <property type="entry name" value="METALLOPHOSPHOESTERASE DOMAIN-CONTAINING PROTEIN"/>
    <property type="match status" value="1"/>
</dbReference>
<accession>A0A8H7NUG7</accession>
<evidence type="ECO:0000313" key="3">
    <source>
        <dbReference type="Proteomes" id="UP000639403"/>
    </source>
</evidence>
<evidence type="ECO:0000313" key="2">
    <source>
        <dbReference type="EMBL" id="KAF9804394.1"/>
    </source>
</evidence>
<dbReference type="GO" id="GO:0016788">
    <property type="term" value="F:hydrolase activity, acting on ester bonds"/>
    <property type="evidence" value="ECO:0007669"/>
    <property type="project" value="TreeGrafter"/>
</dbReference>
<dbReference type="PANTHER" id="PTHR32440">
    <property type="entry name" value="PHOSPHATASE DCR2-RELATED-RELATED"/>
    <property type="match status" value="1"/>
</dbReference>
<dbReference type="Proteomes" id="UP000639403">
    <property type="component" value="Unassembled WGS sequence"/>
</dbReference>
<dbReference type="InterPro" id="IPR029052">
    <property type="entry name" value="Metallo-depent_PP-like"/>
</dbReference>
<dbReference type="Pfam" id="PF00149">
    <property type="entry name" value="Metallophos"/>
    <property type="match status" value="1"/>
</dbReference>
<dbReference type="Gene3D" id="3.60.21.10">
    <property type="match status" value="1"/>
</dbReference>
<comment type="caution">
    <text evidence="2">The sequence shown here is derived from an EMBL/GenBank/DDBJ whole genome shotgun (WGS) entry which is preliminary data.</text>
</comment>
<dbReference type="EMBL" id="JADOXO010000442">
    <property type="protein sequence ID" value="KAF9804394.1"/>
    <property type="molecule type" value="Genomic_DNA"/>
</dbReference>
<gene>
    <name evidence="2" type="ORF">IEO21_09406</name>
</gene>